<evidence type="ECO:0000256" key="1">
    <source>
        <dbReference type="ARBA" id="ARBA00004141"/>
    </source>
</evidence>
<keyword evidence="8" id="KW-1185">Reference proteome</keyword>
<feature type="transmembrane region" description="Helical" evidence="5">
    <location>
        <begin position="6"/>
        <end position="25"/>
    </location>
</feature>
<accession>A0A225UW65</accession>
<dbReference type="GO" id="GO:0005774">
    <property type="term" value="C:vacuolar membrane"/>
    <property type="evidence" value="ECO:0007669"/>
    <property type="project" value="TreeGrafter"/>
</dbReference>
<dbReference type="Proteomes" id="UP000198211">
    <property type="component" value="Unassembled WGS sequence"/>
</dbReference>
<dbReference type="OrthoDB" id="123271at2759"/>
<evidence type="ECO:0000313" key="7">
    <source>
        <dbReference type="EMBL" id="OWY97077.1"/>
    </source>
</evidence>
<comment type="caution">
    <text evidence="7">The sequence shown here is derived from an EMBL/GenBank/DDBJ whole genome shotgun (WGS) entry which is preliminary data.</text>
</comment>
<keyword evidence="2 5" id="KW-0812">Transmembrane</keyword>
<evidence type="ECO:0000256" key="5">
    <source>
        <dbReference type="SAM" id="Phobius"/>
    </source>
</evidence>
<gene>
    <name evidence="7" type="ORF">PHMEG_00032482</name>
</gene>
<name>A0A225UW65_9STRA</name>
<reference evidence="8" key="1">
    <citation type="submission" date="2017-03" db="EMBL/GenBank/DDBJ databases">
        <title>Phytopthora megakarya and P. palmivora, two closely related causual agents of cacao black pod achieved similar genome size and gene model numbers by different mechanisms.</title>
        <authorList>
            <person name="Ali S."/>
            <person name="Shao J."/>
            <person name="Larry D.J."/>
            <person name="Kronmiller B."/>
            <person name="Shen D."/>
            <person name="Strem M.D."/>
            <person name="Melnick R.L."/>
            <person name="Guiltinan M.J."/>
            <person name="Tyler B.M."/>
            <person name="Meinhardt L.W."/>
            <person name="Bailey B.A."/>
        </authorList>
    </citation>
    <scope>NUCLEOTIDE SEQUENCE [LARGE SCALE GENOMIC DNA]</scope>
    <source>
        <strain evidence="8">zdho120</strain>
    </source>
</reference>
<evidence type="ECO:0000256" key="3">
    <source>
        <dbReference type="ARBA" id="ARBA00022989"/>
    </source>
</evidence>
<evidence type="ECO:0000256" key="2">
    <source>
        <dbReference type="ARBA" id="ARBA00022692"/>
    </source>
</evidence>
<feature type="transmembrane region" description="Helical" evidence="5">
    <location>
        <begin position="159"/>
        <end position="177"/>
    </location>
</feature>
<dbReference type="InterPro" id="IPR013057">
    <property type="entry name" value="AA_transpt_TM"/>
</dbReference>
<comment type="subcellular location">
    <subcellularLocation>
        <location evidence="1">Membrane</location>
        <topology evidence="1">Multi-pass membrane protein</topology>
    </subcellularLocation>
</comment>
<evidence type="ECO:0000259" key="6">
    <source>
        <dbReference type="Pfam" id="PF01490"/>
    </source>
</evidence>
<feature type="domain" description="Amino acid transporter transmembrane" evidence="6">
    <location>
        <begin position="3"/>
        <end position="176"/>
    </location>
</feature>
<dbReference type="STRING" id="4795.A0A225UW65"/>
<feature type="transmembrane region" description="Helical" evidence="5">
    <location>
        <begin position="127"/>
        <end position="147"/>
    </location>
</feature>
<proteinExistence type="predicted"/>
<dbReference type="PANTHER" id="PTHR22950:SF349">
    <property type="entry name" value="AMINO ACID TRANSPORTER TRANSMEMBRANE DOMAIN-CONTAINING PROTEIN"/>
    <property type="match status" value="1"/>
</dbReference>
<dbReference type="EMBL" id="NBNE01010870">
    <property type="protein sequence ID" value="OWY97077.1"/>
    <property type="molecule type" value="Genomic_DNA"/>
</dbReference>
<evidence type="ECO:0000256" key="4">
    <source>
        <dbReference type="ARBA" id="ARBA00023136"/>
    </source>
</evidence>
<dbReference type="PANTHER" id="PTHR22950">
    <property type="entry name" value="AMINO ACID TRANSPORTER"/>
    <property type="match status" value="1"/>
</dbReference>
<organism evidence="7 8">
    <name type="scientific">Phytophthora megakarya</name>
    <dbReference type="NCBI Taxonomy" id="4795"/>
    <lineage>
        <taxon>Eukaryota</taxon>
        <taxon>Sar</taxon>
        <taxon>Stramenopiles</taxon>
        <taxon>Oomycota</taxon>
        <taxon>Peronosporomycetes</taxon>
        <taxon>Peronosporales</taxon>
        <taxon>Peronosporaceae</taxon>
        <taxon>Phytophthora</taxon>
    </lineage>
</organism>
<feature type="transmembrane region" description="Helical" evidence="5">
    <location>
        <begin position="100"/>
        <end position="121"/>
    </location>
</feature>
<sequence length="238" mass="26281">MQLHITIAFSVILNPAFYLAERLVLNMHQKKDDEDIENALTYAASSYIAATTPGKDPVNGDDRRSSKMSYISNADAENPHYGDVEAEAAEYRGLNAIKYVVLRVAIIAALVVLSVILKDHFTDLVDFVGASCVTLISIVLPIIFLLMKLWHEIPLYEKIPALIVVIVCGFLGCYVTYTSGKTLFAPSVVIVCGFLGCYVTYTSGKTLFAPSESDTEFPYCDSEFENEVYYNYTAVHGA</sequence>
<evidence type="ECO:0000313" key="8">
    <source>
        <dbReference type="Proteomes" id="UP000198211"/>
    </source>
</evidence>
<dbReference type="AlphaFoldDB" id="A0A225UW65"/>
<keyword evidence="3 5" id="KW-1133">Transmembrane helix</keyword>
<feature type="transmembrane region" description="Helical" evidence="5">
    <location>
        <begin position="183"/>
        <end position="201"/>
    </location>
</feature>
<dbReference type="Pfam" id="PF01490">
    <property type="entry name" value="Aa_trans"/>
    <property type="match status" value="1"/>
</dbReference>
<dbReference type="GO" id="GO:0015179">
    <property type="term" value="F:L-amino acid transmembrane transporter activity"/>
    <property type="evidence" value="ECO:0007669"/>
    <property type="project" value="TreeGrafter"/>
</dbReference>
<keyword evidence="4 5" id="KW-0472">Membrane</keyword>
<protein>
    <submittedName>
        <fullName evidence="7">Amino Acid/Auxin Permease</fullName>
    </submittedName>
</protein>